<dbReference type="EMBL" id="JAJCJQ010000001">
    <property type="protein sequence ID" value="MCB6959297.1"/>
    <property type="molecule type" value="Genomic_DNA"/>
</dbReference>
<dbReference type="Proteomes" id="UP000286341">
    <property type="component" value="Unassembled WGS sequence"/>
</dbReference>
<name>A0A396FJ37_9FIRM</name>
<evidence type="ECO:0008006" key="8">
    <source>
        <dbReference type="Google" id="ProtNLM"/>
    </source>
</evidence>
<evidence type="ECO:0000313" key="4">
    <source>
        <dbReference type="EMBL" id="RHA16363.1"/>
    </source>
</evidence>
<dbReference type="AlphaFoldDB" id="A0A396FJ37"/>
<proteinExistence type="predicted"/>
<evidence type="ECO:0000313" key="3">
    <source>
        <dbReference type="EMBL" id="MDB8019413.1"/>
    </source>
</evidence>
<reference evidence="1" key="2">
    <citation type="submission" date="2021-10" db="EMBL/GenBank/DDBJ databases">
        <title>Collection of gut derived symbiotic bacterial strains cultured from healthy donors.</title>
        <authorList>
            <person name="Lin H."/>
            <person name="Littmann E."/>
            <person name="Kohout C."/>
            <person name="Pamer E.G."/>
        </authorList>
    </citation>
    <scope>NUCLEOTIDE SEQUENCE</scope>
    <source>
        <strain evidence="2">DFI.7.28A</strain>
        <strain evidence="1">DFI.9.42</strain>
    </source>
</reference>
<evidence type="ECO:0000313" key="1">
    <source>
        <dbReference type="EMBL" id="MCB6939860.1"/>
    </source>
</evidence>
<accession>A0A396FJ37</accession>
<organism evidence="5 6">
    <name type="scientific">Agathobacter rectalis</name>
    <dbReference type="NCBI Taxonomy" id="39491"/>
    <lineage>
        <taxon>Bacteria</taxon>
        <taxon>Bacillati</taxon>
        <taxon>Bacillota</taxon>
        <taxon>Clostridia</taxon>
        <taxon>Lachnospirales</taxon>
        <taxon>Lachnospiraceae</taxon>
        <taxon>Agathobacter</taxon>
    </lineage>
</organism>
<gene>
    <name evidence="5" type="ORF">DW001_01195</name>
    <name evidence="4" type="ORF">DW948_00125</name>
    <name evidence="1" type="ORF">LIZ56_15870</name>
    <name evidence="2" type="ORF">LIZ82_00100</name>
    <name evidence="3" type="ORF">PNE45_15515</name>
</gene>
<dbReference type="EMBL" id="JAQLYE010000060">
    <property type="protein sequence ID" value="MDB8019413.1"/>
    <property type="molecule type" value="Genomic_DNA"/>
</dbReference>
<dbReference type="Proteomes" id="UP000266698">
    <property type="component" value="Unassembled WGS sequence"/>
</dbReference>
<dbReference type="RefSeq" id="WP_118341903.1">
    <property type="nucleotide sequence ID" value="NZ_DAWDCN010000013.1"/>
</dbReference>
<sequence length="128" mass="14866">MELEKISISGISDVYAVSAIKKEFKKAVNQPWKNSEPYPEYQKKLLADLAVLDIEKEKAIDLAAFEKLTNEKDLYSIHRPNSRKNVRIIYTIIDRKIIILLTVFLEKNKSDYQNAISVAKNRLKQLQE</sequence>
<dbReference type="Proteomes" id="UP001197741">
    <property type="component" value="Unassembled WGS sequence"/>
</dbReference>
<dbReference type="EMBL" id="JAJCJK010000066">
    <property type="protein sequence ID" value="MCB6939860.1"/>
    <property type="molecule type" value="Genomic_DNA"/>
</dbReference>
<dbReference type="Proteomes" id="UP001212823">
    <property type="component" value="Unassembled WGS sequence"/>
</dbReference>
<protein>
    <recommendedName>
        <fullName evidence="8">Type II toxin-antitoxin system RelE/ParE family toxin</fullName>
    </recommendedName>
</protein>
<reference evidence="3" key="3">
    <citation type="submission" date="2023-01" db="EMBL/GenBank/DDBJ databases">
        <title>Human gut microbiome strain richness.</title>
        <authorList>
            <person name="Chen-Liaw A."/>
        </authorList>
    </citation>
    <scope>NUCLEOTIDE SEQUENCE</scope>
    <source>
        <strain evidence="3">1001283st1_D2_1001283B150209_150212</strain>
    </source>
</reference>
<evidence type="ECO:0000313" key="6">
    <source>
        <dbReference type="Proteomes" id="UP000266698"/>
    </source>
</evidence>
<comment type="caution">
    <text evidence="5">The sequence shown here is derived from an EMBL/GenBank/DDBJ whole genome shotgun (WGS) entry which is preliminary data.</text>
</comment>
<evidence type="ECO:0000313" key="7">
    <source>
        <dbReference type="Proteomes" id="UP000286341"/>
    </source>
</evidence>
<dbReference type="Proteomes" id="UP001197684">
    <property type="component" value="Unassembled WGS sequence"/>
</dbReference>
<evidence type="ECO:0000313" key="5">
    <source>
        <dbReference type="EMBL" id="RHL83331.1"/>
    </source>
</evidence>
<reference evidence="6 7" key="1">
    <citation type="submission" date="2018-08" db="EMBL/GenBank/DDBJ databases">
        <title>A genome reference for cultivated species of the human gut microbiota.</title>
        <authorList>
            <person name="Zou Y."/>
            <person name="Xue W."/>
            <person name="Luo G."/>
        </authorList>
    </citation>
    <scope>NUCLEOTIDE SEQUENCE [LARGE SCALE GENOMIC DNA]</scope>
    <source>
        <strain evidence="5 6">AF36-2BH</strain>
        <strain evidence="4 7">AM44-1AT</strain>
    </source>
</reference>
<evidence type="ECO:0000313" key="2">
    <source>
        <dbReference type="EMBL" id="MCB6959297.1"/>
    </source>
</evidence>
<dbReference type="EMBL" id="QRPB01000001">
    <property type="protein sequence ID" value="RHL83331.1"/>
    <property type="molecule type" value="Genomic_DNA"/>
</dbReference>
<dbReference type="EMBL" id="QSFB01000001">
    <property type="protein sequence ID" value="RHA16363.1"/>
    <property type="molecule type" value="Genomic_DNA"/>
</dbReference>